<dbReference type="InterPro" id="IPR036397">
    <property type="entry name" value="RNaseH_sf"/>
</dbReference>
<dbReference type="InterPro" id="IPR001584">
    <property type="entry name" value="Integrase_cat-core"/>
</dbReference>
<dbReference type="Gene3D" id="3.30.420.10">
    <property type="entry name" value="Ribonuclease H-like superfamily/Ribonuclease H"/>
    <property type="match status" value="2"/>
</dbReference>
<dbReference type="InterPro" id="IPR039537">
    <property type="entry name" value="Retrotran_Ty1/copia-like"/>
</dbReference>
<feature type="domain" description="Integrase catalytic" evidence="1">
    <location>
        <begin position="1"/>
        <end position="74"/>
    </location>
</feature>
<organism evidence="2">
    <name type="scientific">Vitis vinifera</name>
    <name type="common">Grape</name>
    <dbReference type="NCBI Taxonomy" id="29760"/>
    <lineage>
        <taxon>Eukaryota</taxon>
        <taxon>Viridiplantae</taxon>
        <taxon>Streptophyta</taxon>
        <taxon>Embryophyta</taxon>
        <taxon>Tracheophyta</taxon>
        <taxon>Spermatophyta</taxon>
        <taxon>Magnoliopsida</taxon>
        <taxon>eudicotyledons</taxon>
        <taxon>Gunneridae</taxon>
        <taxon>Pentapetalae</taxon>
        <taxon>rosids</taxon>
        <taxon>Vitales</taxon>
        <taxon>Vitaceae</taxon>
        <taxon>Viteae</taxon>
        <taxon>Vitis</taxon>
    </lineage>
</organism>
<accession>A5B4R1</accession>
<dbReference type="PANTHER" id="PTHR42648">
    <property type="entry name" value="TRANSPOSASE, PUTATIVE-RELATED"/>
    <property type="match status" value="1"/>
</dbReference>
<dbReference type="GO" id="GO:0015074">
    <property type="term" value="P:DNA integration"/>
    <property type="evidence" value="ECO:0007669"/>
    <property type="project" value="InterPro"/>
</dbReference>
<dbReference type="AlphaFoldDB" id="A5B4R1"/>
<sequence>MRKLKKFRTNNGLEFCSEWFDGNCKNEGIRRHKTVRDTSQQNGLAERMNRTIIERMRCMLSTTGLPRSFWAEAMMSKAFDQQVSFNCNWLENFLSMVWETCKLLKFEGVWVYDLCSYYNVGVKMELTLNNTRSKGVMIINWQETGKEELQDRLRSMKAMDDEIGSLYKNKTWVLVERPKDKKLVDCKRIYKKKEAIPGLKKAQYKASSIQILLNMVAHFEMELEQMDVKTTFLHGWEHWNAVKWVLRYLKGSTNVRILYGSGAIGELGAVAMFASSTLENNEAWFFNTGVTHHLNQDVNTLSDVQPYQGTDQVTKKVLPWDHLKNGLYEFPSTFLSPPTALLTFGPENSSISITRGHSRLSHPSTITLTKALISCNIAHQSHKQDICTICQLAKSHKLPFVLFKSQALHPLALIHTDLWASTPYPSITSAWYFLVVLDDSSRCLQSDNEGEFKASNSYISTLEIENRRSCPHIPQQNGRVEHKIRHIVETGLALIAQASLLLKFWLYAFHTVVYLINLLPTKSWSQLSGSFRRTPVHCAKWLRNSRSKRLISQPCKNLPSVWSDLLAMAVTPSFQLRIMHCLKRWILDFLSFEMCSFLAYFERLRQRTMRLQSLVLHEFELPKALP</sequence>
<evidence type="ECO:0000259" key="1">
    <source>
        <dbReference type="PROSITE" id="PS50994"/>
    </source>
</evidence>
<gene>
    <name evidence="2" type="ORF">VITISV_011982</name>
</gene>
<dbReference type="EMBL" id="AM446526">
    <property type="protein sequence ID" value="CAN74157.1"/>
    <property type="molecule type" value="Genomic_DNA"/>
</dbReference>
<dbReference type="GO" id="GO:0003676">
    <property type="term" value="F:nucleic acid binding"/>
    <property type="evidence" value="ECO:0007669"/>
    <property type="project" value="InterPro"/>
</dbReference>
<feature type="domain" description="Integrase catalytic" evidence="1">
    <location>
        <begin position="444"/>
        <end position="543"/>
    </location>
</feature>
<dbReference type="SUPFAM" id="SSF53098">
    <property type="entry name" value="Ribonuclease H-like"/>
    <property type="match status" value="2"/>
</dbReference>
<dbReference type="InterPro" id="IPR012337">
    <property type="entry name" value="RNaseH-like_sf"/>
</dbReference>
<reference evidence="2" key="1">
    <citation type="journal article" date="2007" name="PLoS ONE">
        <title>The first genome sequence of an elite grapevine cultivar (Pinot noir Vitis vinifera L.): coping with a highly heterozygous genome.</title>
        <authorList>
            <person name="Velasco R."/>
            <person name="Zharkikh A."/>
            <person name="Troggio M."/>
            <person name="Cartwright D.A."/>
            <person name="Cestaro A."/>
            <person name="Pruss D."/>
            <person name="Pindo M."/>
            <person name="FitzGerald L.M."/>
            <person name="Vezzulli S."/>
            <person name="Reid J."/>
            <person name="Malacarne G."/>
            <person name="Iliev D."/>
            <person name="Coppola G."/>
            <person name="Wardell B."/>
            <person name="Micheletti D."/>
            <person name="Macalma T."/>
            <person name="Facci M."/>
            <person name="Mitchell J.T."/>
            <person name="Perazzolli M."/>
            <person name="Eldredge G."/>
            <person name="Gatto P."/>
            <person name="Oyzerski R."/>
            <person name="Moretto M."/>
            <person name="Gutin N."/>
            <person name="Stefanini M."/>
            <person name="Chen Y."/>
            <person name="Segala C."/>
            <person name="Davenport C."/>
            <person name="Dematte L."/>
            <person name="Mraz A."/>
            <person name="Battilana J."/>
            <person name="Stormo K."/>
            <person name="Costa F."/>
            <person name="Tao Q."/>
            <person name="Si-Ammour A."/>
            <person name="Harkins T."/>
            <person name="Lackey A."/>
            <person name="Perbost C."/>
            <person name="Taillon B."/>
            <person name="Stella A."/>
            <person name="Solovyev V."/>
            <person name="Fawcett J.A."/>
            <person name="Sterck L."/>
            <person name="Vandepoele K."/>
            <person name="Grando S.M."/>
            <person name="Toppo S."/>
            <person name="Moser C."/>
            <person name="Lanchbury J."/>
            <person name="Bogden R."/>
            <person name="Skolnick M."/>
            <person name="Sgaramella V."/>
            <person name="Bhatnagar S.K."/>
            <person name="Fontana P."/>
            <person name="Gutin A."/>
            <person name="Van de Peer Y."/>
            <person name="Salamini F."/>
            <person name="Viola R."/>
        </authorList>
    </citation>
    <scope>NUCLEOTIDE SEQUENCE</scope>
</reference>
<protein>
    <recommendedName>
        <fullName evidence="1">Integrase catalytic domain-containing protein</fullName>
    </recommendedName>
</protein>
<proteinExistence type="predicted"/>
<name>A5B4R1_VITVI</name>
<dbReference type="PANTHER" id="PTHR42648:SF28">
    <property type="entry name" value="TRANSPOSON-ENCODED PROTEIN WITH RIBONUCLEASE H-LIKE AND RETROVIRUS ZINC FINGER-LIKE DOMAINS"/>
    <property type="match status" value="1"/>
</dbReference>
<evidence type="ECO:0000313" key="2">
    <source>
        <dbReference type="EMBL" id="CAN74157.1"/>
    </source>
</evidence>
<dbReference type="PROSITE" id="PS50994">
    <property type="entry name" value="INTEGRASE"/>
    <property type="match status" value="2"/>
</dbReference>